<dbReference type="InterPro" id="IPR037081">
    <property type="entry name" value="Hyp_TM1506"/>
</dbReference>
<proteinExistence type="predicted"/>
<feature type="domain" description="Arginine dihydrolase ArgZ/ArgE-like C-terminal second subdomain" evidence="1">
    <location>
        <begin position="245"/>
        <end position="456"/>
    </location>
</feature>
<evidence type="ECO:0008006" key="5">
    <source>
        <dbReference type="Google" id="ProtNLM"/>
    </source>
</evidence>
<feature type="domain" description="Arginine dihydrolase ArgZ/ArgE-like C-terminal first subdomain" evidence="2">
    <location>
        <begin position="163"/>
        <end position="243"/>
    </location>
</feature>
<evidence type="ECO:0000259" key="1">
    <source>
        <dbReference type="Pfam" id="PF21570"/>
    </source>
</evidence>
<dbReference type="Proteomes" id="UP000176424">
    <property type="component" value="Unassembled WGS sequence"/>
</dbReference>
<accession>A0A1F4ZUA6</accession>
<dbReference type="GO" id="GO:0003824">
    <property type="term" value="F:catalytic activity"/>
    <property type="evidence" value="ECO:0007669"/>
    <property type="project" value="InterPro"/>
</dbReference>
<evidence type="ECO:0000259" key="2">
    <source>
        <dbReference type="Pfam" id="PF21571"/>
    </source>
</evidence>
<evidence type="ECO:0000313" key="3">
    <source>
        <dbReference type="EMBL" id="OGD09436.1"/>
    </source>
</evidence>
<sequence>MFTNAKLIQKNWRNTLKQGQVSLVVVREGEVLYANKVSGVSGLVDCFKQDLLSGSEVYDTKIGLAAAKLLVWGKARSVFALTASQSAVNFCKANNLAVESVKQVDRLYFSNDLGGCLFEKTAFGAQRAEDLIRGLEGLGEVRVERCTKDGVFPLNYYSTSNRKTWVNLQGKWTAVRHPEMDKAIRVGRKKARTVATCEVKRGDMVVVGDGLGVYEEKVELKKGQDFGFMSSEVSAERPKEALIGRVAEIMRESRREGKRTLLVGGPAIVHTGSGKYLSGLIRSGWIDVLFGGNAIAAHDLEENYLGTSLGTEVTSGNRIEGGHHHHLRTINTIRFYGGIKNAVVAKVIKSGIFYECVRSGTKFVLAGSIRDDGPLTDVITDSVRAQMEMRKETRNGFGVALMVATTLHSVATGNLLSFDTTKIIVDDNLASVTKLADRGTNALGIVTDCAYFLSQLCNKLEVEI</sequence>
<reference evidence="3 4" key="1">
    <citation type="journal article" date="2016" name="Nat. Commun.">
        <title>Thousands of microbial genomes shed light on interconnected biogeochemical processes in an aquifer system.</title>
        <authorList>
            <person name="Anantharaman K."/>
            <person name="Brown C.T."/>
            <person name="Hug L.A."/>
            <person name="Sharon I."/>
            <person name="Castelle C.J."/>
            <person name="Probst A.J."/>
            <person name="Thomas B.C."/>
            <person name="Singh A."/>
            <person name="Wilkins M.J."/>
            <person name="Karaoz U."/>
            <person name="Brodie E.L."/>
            <person name="Williams K.H."/>
            <person name="Hubbard S.S."/>
            <person name="Banfield J.F."/>
        </authorList>
    </citation>
    <scope>NUCLEOTIDE SEQUENCE [LARGE SCALE GENOMIC DNA]</scope>
</reference>
<comment type="caution">
    <text evidence="3">The sequence shown here is derived from an EMBL/GenBank/DDBJ whole genome shotgun (WGS) entry which is preliminary data.</text>
</comment>
<dbReference type="SUPFAM" id="SSF53927">
    <property type="entry name" value="Cytidine deaminase-like"/>
    <property type="match status" value="1"/>
</dbReference>
<protein>
    <recommendedName>
        <fullName evidence="5">TIGR00300 family protein</fullName>
    </recommendedName>
</protein>
<organism evidence="3 4">
    <name type="scientific">Candidatus Amesbacteria bacterium RIFOXYB1_FULL_44_23</name>
    <dbReference type="NCBI Taxonomy" id="1797263"/>
    <lineage>
        <taxon>Bacteria</taxon>
        <taxon>Candidatus Amesiibacteriota</taxon>
    </lineage>
</organism>
<dbReference type="InterPro" id="IPR048964">
    <property type="entry name" value="ArgZ/ArgE-like_C_1st"/>
</dbReference>
<evidence type="ECO:0000313" key="4">
    <source>
        <dbReference type="Proteomes" id="UP000176424"/>
    </source>
</evidence>
<name>A0A1F4ZUA6_9BACT</name>
<dbReference type="InterPro" id="IPR015067">
    <property type="entry name" value="DUF1893_TM1506-like"/>
</dbReference>
<dbReference type="AlphaFoldDB" id="A0A1F4ZUA6"/>
<dbReference type="EMBL" id="MEXR01000032">
    <property type="protein sequence ID" value="OGD09436.1"/>
    <property type="molecule type" value="Genomic_DNA"/>
</dbReference>
<dbReference type="Pfam" id="PF08973">
    <property type="entry name" value="TM1506"/>
    <property type="match status" value="1"/>
</dbReference>
<dbReference type="InterPro" id="IPR048963">
    <property type="entry name" value="ArgZ/ArgE-like_C_2nd"/>
</dbReference>
<gene>
    <name evidence="3" type="ORF">A2397_01975</name>
</gene>
<dbReference type="Gene3D" id="2.40.420.10">
    <property type="entry name" value="conserved putative lor/sdh protein from methanococcus maripaludis s2 domain"/>
    <property type="match status" value="1"/>
</dbReference>
<dbReference type="Gene3D" id="3.40.140.30">
    <property type="entry name" value="Hypothetical protein TM1506"/>
    <property type="match status" value="1"/>
</dbReference>
<dbReference type="STRING" id="1797263.A2397_01975"/>
<dbReference type="InterPro" id="IPR016193">
    <property type="entry name" value="Cytidine_deaminase-like"/>
</dbReference>
<dbReference type="Pfam" id="PF21571">
    <property type="entry name" value="ArgZ-like_C_1st"/>
    <property type="match status" value="1"/>
</dbReference>
<dbReference type="Gene3D" id="3.40.50.10690">
    <property type="entry name" value="putative lor/sdh protein like domains"/>
    <property type="match status" value="1"/>
</dbReference>
<dbReference type="Pfam" id="PF21570">
    <property type="entry name" value="ArgZ-like_C_2nd"/>
    <property type="match status" value="1"/>
</dbReference>